<dbReference type="AlphaFoldDB" id="C9YG04"/>
<sequence>MIDFSGGSRTMTFNFEQVHNYYERLVFEEVVQRAALYPEFTNDMLADVSCVALNRLPARYVRHDVDMMFYLTEQERQAIELSLEEVLSFAFRFVGERSAKTAPEA</sequence>
<evidence type="ECO:0000313" key="1">
    <source>
        <dbReference type="EMBL" id="CBA33039.1"/>
    </source>
</evidence>
<reference evidence="1" key="1">
    <citation type="journal article" date="2010" name="Nature">
        <title>The Dynamic genome of Hydra.</title>
        <authorList>
            <person name="Chapman J.A."/>
            <person name="Kirkness E.F."/>
            <person name="Simakov O."/>
            <person name="Hampson S.E."/>
            <person name="Mitros T."/>
            <person name="Weinmaier T."/>
            <person name="Rattei T."/>
            <person name="Balasubramanian P.G."/>
            <person name="Borman J."/>
            <person name="Busam D."/>
            <person name="Disbennett K."/>
            <person name="Pfannkoch C."/>
            <person name="Sumin N."/>
            <person name="Sutton G."/>
            <person name="Viswanathan L."/>
            <person name="Walenz B."/>
            <person name="Goodstein D.M."/>
            <person name="Hellsten U."/>
            <person name="Kawashima T."/>
            <person name="Prochnik S.E."/>
            <person name="Putnam N.H."/>
            <person name="Shu S."/>
            <person name="Blumberg B."/>
            <person name="Dana C.E."/>
            <person name="Gee L."/>
            <person name="Kibler D.F."/>
            <person name="Law L."/>
            <person name="Lindgens D."/>
            <person name="Martinez D.E."/>
            <person name="Peng J."/>
            <person name="Wigge P.A."/>
            <person name="Bertulat B."/>
            <person name="Guder C."/>
            <person name="Nakamura Y."/>
            <person name="Ozbek S."/>
            <person name="Watanabe H."/>
            <person name="Khalturin K."/>
            <person name="Hemmrich G."/>
            <person name="Franke A."/>
            <person name="Augustin R."/>
            <person name="Fraune S."/>
            <person name="Hayakawa E."/>
            <person name="Hayakawa S."/>
            <person name="Hirose M."/>
            <person name="Hwang J."/>
            <person name="Ikeo K."/>
            <person name="Nishimiya-Fujisawa C."/>
            <person name="Ogura A."/>
            <person name="Takahashi T."/>
            <person name="Steinmetz P.R."/>
            <person name="Zhang X."/>
            <person name="Aufschnaiter R."/>
            <person name="Eder M.K."/>
            <person name="Gorny A.K."/>
            <person name="Salvenmoser W."/>
            <person name="Heimberg A.M."/>
            <person name="Wheeler B.M."/>
            <person name="Peterson K.J."/>
            <person name="Boettger A."/>
            <person name="Tischler P."/>
            <person name="Wolf A."/>
            <person name="Gojobori T."/>
            <person name="Remington K.A."/>
            <person name="Strausberg R.L."/>
            <person name="Venter J."/>
            <person name="Technau U."/>
            <person name="Hobmayer B."/>
            <person name="Bosch T.C."/>
            <person name="Holstein T.W."/>
            <person name="Fujisawa T."/>
            <person name="Bode H.R."/>
            <person name="David C.N."/>
            <person name="Rokhsar D.S."/>
            <person name="Steele R.E."/>
        </authorList>
    </citation>
    <scope>NUCLEOTIDE SEQUENCE</scope>
</reference>
<proteinExistence type="predicted"/>
<evidence type="ECO:0008006" key="2">
    <source>
        <dbReference type="Google" id="ProtNLM"/>
    </source>
</evidence>
<dbReference type="Pfam" id="PF10719">
    <property type="entry name" value="ComFB"/>
    <property type="match status" value="1"/>
</dbReference>
<dbReference type="EMBL" id="FN543108">
    <property type="protein sequence ID" value="CBA33039.1"/>
    <property type="molecule type" value="Genomic_DNA"/>
</dbReference>
<protein>
    <recommendedName>
        <fullName evidence="2">Competence protein ComFB</fullName>
    </recommendedName>
</protein>
<name>C9YG04_CURXX</name>
<organism evidence="1">
    <name type="scientific">Curvibacter symbiont subsp. Hydra magnipapillata</name>
    <dbReference type="NCBI Taxonomy" id="667019"/>
    <lineage>
        <taxon>Bacteria</taxon>
        <taxon>Pseudomonadati</taxon>
        <taxon>Pseudomonadota</taxon>
        <taxon>Betaproteobacteria</taxon>
        <taxon>Burkholderiales</taxon>
        <taxon>Comamonadaceae</taxon>
        <taxon>Curvibacter</taxon>
    </lineage>
</organism>
<dbReference type="InterPro" id="IPR019657">
    <property type="entry name" value="ComFB"/>
</dbReference>
<gene>
    <name evidence="1" type="ORF">Csp_B17040</name>
</gene>
<accession>C9YG04</accession>